<feature type="domain" description="RNA-directed RNA polymerase C-terminal" evidence="1">
    <location>
        <begin position="167"/>
        <end position="465"/>
    </location>
</feature>
<accession>A0A2V0RBS9</accession>
<dbReference type="GO" id="GO:0006351">
    <property type="term" value="P:DNA-templated transcription"/>
    <property type="evidence" value="ECO:0007669"/>
    <property type="project" value="InterPro"/>
</dbReference>
<organism evidence="2">
    <name type="scientific">viral metagenome</name>
    <dbReference type="NCBI Taxonomy" id="1070528"/>
    <lineage>
        <taxon>unclassified sequences</taxon>
        <taxon>metagenomes</taxon>
        <taxon>organismal metagenomes</taxon>
    </lineage>
</organism>
<name>A0A2V0RBS9_9ZZZZ</name>
<dbReference type="Pfam" id="PF00680">
    <property type="entry name" value="RdRP_1"/>
    <property type="match status" value="1"/>
</dbReference>
<dbReference type="GO" id="GO:0003723">
    <property type="term" value="F:RNA binding"/>
    <property type="evidence" value="ECO:0007669"/>
    <property type="project" value="InterPro"/>
</dbReference>
<dbReference type="InterPro" id="IPR001205">
    <property type="entry name" value="RNA-dir_pol_C"/>
</dbReference>
<dbReference type="InterPro" id="IPR043502">
    <property type="entry name" value="DNA/RNA_pol_sf"/>
</dbReference>
<dbReference type="EMBL" id="BDQD01000167">
    <property type="protein sequence ID" value="GBH22731.1"/>
    <property type="molecule type" value="Genomic_RNA"/>
</dbReference>
<protein>
    <submittedName>
        <fullName evidence="2">RdRp</fullName>
    </submittedName>
</protein>
<dbReference type="SUPFAM" id="SSF56672">
    <property type="entry name" value="DNA/RNA polymerases"/>
    <property type="match status" value="1"/>
</dbReference>
<evidence type="ECO:0000259" key="1">
    <source>
        <dbReference type="Pfam" id="PF00680"/>
    </source>
</evidence>
<comment type="caution">
    <text evidence="2">The sequence shown here is derived from an EMBL/GenBank/DDBJ whole genome shotgun (WGS) entry which is preliminary data.</text>
</comment>
<evidence type="ECO:0000313" key="2">
    <source>
        <dbReference type="EMBL" id="GBH22731.1"/>
    </source>
</evidence>
<sequence>MVEGLPVGTEEVKELTTVKGSRLTIVPTNDYFGANPSLLPYYIYDKESLERLRMHVSRVLRGSSVDYKSPFVFLINKVIGTSEDDMNKREPIIEFFREFVQRSPTIVNSHSLLKREFSELKKTGTTSISLPWNFVTEDGRGKKINAMQYYSVKETNIDLSSLQIAINRIKDKLSTSVPLQRITLKEALNRSDKTTNWGLPFWLKGNEEHDGKRVADHHYDIAALLESRKLPFFKALCVLVERVQPNGTDEPKQRAAMAFPHYITLIESTFLVPLLNHLRKFEGFEEYRGRDGANKKITLMLRRAKEALLILGFDGESFDTNIIRKLLEGAYDILASLFPEDDRWLIEELMLQNIEADWLTPDGVYTGRVEGMSSGCCLTNIIDTLVQYILIEYCAERHGLSDEEKDQILKIMNGDDGNWQIPNLNKTDMVTYCGELGMPINFSKALEETEFTEFCQRYYEDSPNYIDHNGVCKDTRSICRTVNSILSFERKPSPDFKSGFYSLRVIGQTEECANNPMFEEFIELLVLSDEDNGLGTKYSGGTSNFIRSLSRSGFGAFENLALMEKANSYEKEKAGNLDNKIISLRVVELLDKTGR</sequence>
<dbReference type="GO" id="GO:0003968">
    <property type="term" value="F:RNA-directed RNA polymerase activity"/>
    <property type="evidence" value="ECO:0007669"/>
    <property type="project" value="InterPro"/>
</dbReference>
<dbReference type="AlphaFoldDB" id="A0A2V0RBS9"/>
<reference evidence="2" key="1">
    <citation type="submission" date="2017-04" db="EMBL/GenBank/DDBJ databases">
        <title>Unveiling RNA virosphere associated with marine microorganisms.</title>
        <authorList>
            <person name="Urayama S."/>
            <person name="Takaki Y."/>
            <person name="Nishi S."/>
            <person name="Yoshida Y."/>
            <person name="Deguchi S."/>
            <person name="Takai K."/>
            <person name="Nunoura T."/>
        </authorList>
    </citation>
    <scope>NUCLEOTIDE SEQUENCE</scope>
</reference>
<proteinExistence type="predicted"/>